<evidence type="ECO:0000256" key="2">
    <source>
        <dbReference type="ARBA" id="ARBA00022679"/>
    </source>
</evidence>
<dbReference type="EC" id="2.7.1.31" evidence="5"/>
<dbReference type="InterPro" id="IPR036129">
    <property type="entry name" value="Glycerate_kinase_sf"/>
</dbReference>
<organism evidence="5 6">
    <name type="scientific">Nocardioides perillae</name>
    <dbReference type="NCBI Taxonomy" id="1119534"/>
    <lineage>
        <taxon>Bacteria</taxon>
        <taxon>Bacillati</taxon>
        <taxon>Actinomycetota</taxon>
        <taxon>Actinomycetes</taxon>
        <taxon>Propionibacteriales</taxon>
        <taxon>Nocardioidaceae</taxon>
        <taxon>Nocardioides</taxon>
    </lineage>
</organism>
<dbReference type="AlphaFoldDB" id="A0A7Y9RXJ6"/>
<dbReference type="InterPro" id="IPR004381">
    <property type="entry name" value="Glycerate_kinase"/>
</dbReference>
<evidence type="ECO:0000313" key="5">
    <source>
        <dbReference type="EMBL" id="NYG55790.1"/>
    </source>
</evidence>
<dbReference type="Proteomes" id="UP000544110">
    <property type="component" value="Unassembled WGS sequence"/>
</dbReference>
<gene>
    <name evidence="5" type="ORF">BJ989_002094</name>
</gene>
<dbReference type="Pfam" id="PF02595">
    <property type="entry name" value="Gly_kinase"/>
    <property type="match status" value="1"/>
</dbReference>
<dbReference type="GO" id="GO:0008887">
    <property type="term" value="F:glycerate kinase activity"/>
    <property type="evidence" value="ECO:0007669"/>
    <property type="project" value="UniProtKB-UniRule"/>
</dbReference>
<comment type="caution">
    <text evidence="5">The sequence shown here is derived from an EMBL/GenBank/DDBJ whole genome shotgun (WGS) entry which is preliminary data.</text>
</comment>
<dbReference type="EMBL" id="JACCAC010000001">
    <property type="protein sequence ID" value="NYG55790.1"/>
    <property type="molecule type" value="Genomic_DNA"/>
</dbReference>
<evidence type="ECO:0000256" key="1">
    <source>
        <dbReference type="ARBA" id="ARBA00006284"/>
    </source>
</evidence>
<evidence type="ECO:0000256" key="3">
    <source>
        <dbReference type="ARBA" id="ARBA00022777"/>
    </source>
</evidence>
<dbReference type="NCBIfam" id="TIGR00045">
    <property type="entry name" value="glycerate kinase"/>
    <property type="match status" value="1"/>
</dbReference>
<name>A0A7Y9RXJ6_9ACTN</name>
<sequence length="384" mass="37387">MRVVIAPDSFKESLSAPEVAAAVRRGLVAVWPDADYDEVPLADGGEGTVDALVAALGGELVTRRVTGPLGDPVDAAYGRVDGGRTAVVEVAAASGLHLVAEARRDPGRATSRGTGELVAHALDHGAERLVLGLGGSATNDGGAGLLVGLGARVLDADGRDLPPGGAALSSATRLDLDGLHPALRAGQVRVEVACDVDNPLLGPSGATAVFGPQKGVAAGEVAALDAALAQWGDVLAAATGRDERHTPGAGAAGGIGTAALAALDARLRVGFELVADAVGLAGRLGGADLAVTGEGRVDAQTGRGKAPAGVVAAAAAAGVPVVVLGGSLGPGADEVVDAGAVAVLPTVPGPAALPELLAGAAAEVERTARQVAALWEAGRRSATT</sequence>
<keyword evidence="2 4" id="KW-0808">Transferase</keyword>
<dbReference type="Gene3D" id="3.40.50.10350">
    <property type="entry name" value="Glycerate kinase, domain 1"/>
    <property type="match status" value="1"/>
</dbReference>
<dbReference type="InterPro" id="IPR018197">
    <property type="entry name" value="Glycerate_kinase_RE-like"/>
</dbReference>
<dbReference type="InterPro" id="IPR018193">
    <property type="entry name" value="Glyc_kinase_flavodox-like_fold"/>
</dbReference>
<reference evidence="5 6" key="1">
    <citation type="submission" date="2020-07" db="EMBL/GenBank/DDBJ databases">
        <title>Sequencing the genomes of 1000 actinobacteria strains.</title>
        <authorList>
            <person name="Klenk H.-P."/>
        </authorList>
    </citation>
    <scope>NUCLEOTIDE SEQUENCE [LARGE SCALE GENOMIC DNA]</scope>
    <source>
        <strain evidence="5 6">DSM 24552</strain>
    </source>
</reference>
<dbReference type="PIRSF" id="PIRSF006078">
    <property type="entry name" value="GlxK"/>
    <property type="match status" value="1"/>
</dbReference>
<proteinExistence type="inferred from homology"/>
<dbReference type="GO" id="GO:0031388">
    <property type="term" value="P:organic acid phosphorylation"/>
    <property type="evidence" value="ECO:0007669"/>
    <property type="project" value="UniProtKB-UniRule"/>
</dbReference>
<comment type="similarity">
    <text evidence="1 4">Belongs to the glycerate kinase type-1 family.</text>
</comment>
<keyword evidence="3 4" id="KW-0418">Kinase</keyword>
<dbReference type="PANTHER" id="PTHR21599:SF0">
    <property type="entry name" value="GLYCERATE KINASE"/>
    <property type="match status" value="1"/>
</dbReference>
<evidence type="ECO:0000313" key="6">
    <source>
        <dbReference type="Proteomes" id="UP000544110"/>
    </source>
</evidence>
<dbReference type="PANTHER" id="PTHR21599">
    <property type="entry name" value="GLYCERATE KINASE"/>
    <property type="match status" value="1"/>
</dbReference>
<dbReference type="Gene3D" id="3.90.1510.10">
    <property type="entry name" value="Glycerate kinase, domain 2"/>
    <property type="match status" value="1"/>
</dbReference>
<protein>
    <submittedName>
        <fullName evidence="5">Glycerate kinase</fullName>
        <ecNumber evidence="5">2.7.1.31</ecNumber>
    </submittedName>
</protein>
<keyword evidence="6" id="KW-1185">Reference proteome</keyword>
<dbReference type="RefSeq" id="WP_179518177.1">
    <property type="nucleotide sequence ID" value="NZ_JACCAC010000001.1"/>
</dbReference>
<evidence type="ECO:0000256" key="4">
    <source>
        <dbReference type="PIRNR" id="PIRNR006078"/>
    </source>
</evidence>
<dbReference type="SUPFAM" id="SSF110738">
    <property type="entry name" value="Glycerate kinase I"/>
    <property type="match status" value="1"/>
</dbReference>
<accession>A0A7Y9RXJ6</accession>